<geneLocation type="plasmid" evidence="1">
    <name>pMA100</name>
</geneLocation>
<dbReference type="EMBL" id="KR997898">
    <property type="protein sequence ID" value="AKT73026.1"/>
    <property type="molecule type" value="Genomic_DNA"/>
</dbReference>
<organism evidence="1">
    <name type="scientific">Mycobacterium avium subsp. hominissuis</name>
    <dbReference type="NCBI Taxonomy" id="439334"/>
    <lineage>
        <taxon>Bacteria</taxon>
        <taxon>Bacillati</taxon>
        <taxon>Actinomycetota</taxon>
        <taxon>Actinomycetes</taxon>
        <taxon>Mycobacteriales</taxon>
        <taxon>Mycobacteriaceae</taxon>
        <taxon>Mycobacterium</taxon>
        <taxon>Mycobacterium avium complex (MAC)</taxon>
    </lineage>
</organism>
<sequence length="55" mass="6155">MIETAVEAAVLRELVEAERIPAPVIDWLVNGRWSPPPLVCDVSYPRADYSGLLEF</sequence>
<dbReference type="AlphaFoldDB" id="A0A187NE40"/>
<name>A0A187NE40_MYCAV</name>
<accession>A0A187NE40</accession>
<evidence type="ECO:0000313" key="1">
    <source>
        <dbReference type="EMBL" id="AKT73026.1"/>
    </source>
</evidence>
<reference evidence="1" key="1">
    <citation type="submission" date="2015-05" db="EMBL/GenBank/DDBJ databases">
        <authorList>
            <person name="Machado G.E."/>
            <person name="Matsumoto C.K."/>
            <person name="Rabello M.S."/>
            <person name="Almeida L.G.P."/>
            <person name="Leao S.C."/>
        </authorList>
    </citation>
    <scope>NUCLEOTIDE SEQUENCE</scope>
    <source>
        <strain evidence="1">88Br</strain>
        <plasmid evidence="1">pMA100</plasmid>
    </source>
</reference>
<gene>
    <name evidence="1" type="ORF">MASH_00023</name>
</gene>
<protein>
    <submittedName>
        <fullName evidence="1">Uncharacterized protein</fullName>
    </submittedName>
</protein>
<dbReference type="RefSeq" id="WP_023862433.1">
    <property type="nucleotide sequence ID" value="NZ_CAXNSM010000016.1"/>
</dbReference>
<proteinExistence type="predicted"/>
<keyword evidence="1" id="KW-0614">Plasmid</keyword>